<keyword evidence="4" id="KW-1185">Reference proteome</keyword>
<dbReference type="OrthoDB" id="9808367at2"/>
<dbReference type="InterPro" id="IPR023801">
    <property type="entry name" value="His_deacetylse_dom"/>
</dbReference>
<dbReference type="PANTHER" id="PTHR10625">
    <property type="entry name" value="HISTONE DEACETYLASE HDAC1-RELATED"/>
    <property type="match status" value="1"/>
</dbReference>
<comment type="caution">
    <text evidence="3">The sequence shown here is derived from an EMBL/GenBank/DDBJ whole genome shotgun (WGS) entry which is preliminary data.</text>
</comment>
<sequence>MPTAYITHPDCLRHEMVEFHPECPQRLTAIEDQLSAKGLMDFLRYHEAPNATILQIERAHENKYVEEIYNHSPLEGLRHVDPDTCMNPFTLEAAQRSAGAGILATDLAVSGEAKRVFCNVRPPGHHAEKGAAMGFCFFNNIAIAALHAIEHHKLERVAIVDFDVHHGNGTEDILSHNPHVLFCSTYQHPFYPGYAGKSMEELMVNVPLPAGTKGSDYRAAVEEKWLPALRKFKPEIIYISAGFDAHIDDEMGGFSLMDSDYIWVTDQICKIADEFANGRVISMLEGGYDLTSLGRCATEHVRVLMGLHYT</sequence>
<evidence type="ECO:0000313" key="3">
    <source>
        <dbReference type="EMBL" id="TCJ86949.1"/>
    </source>
</evidence>
<dbReference type="PRINTS" id="PR01270">
    <property type="entry name" value="HDASUPER"/>
</dbReference>
<evidence type="ECO:0000259" key="2">
    <source>
        <dbReference type="Pfam" id="PF00850"/>
    </source>
</evidence>
<comment type="similarity">
    <text evidence="1">Belongs to the histone deacetylase family.</text>
</comment>
<proteinExistence type="inferred from homology"/>
<reference evidence="3 4" key="1">
    <citation type="submission" date="2019-03" db="EMBL/GenBank/DDBJ databases">
        <title>Genomic Encyclopedia of Type Strains, Phase IV (KMG-IV): sequencing the most valuable type-strain genomes for metagenomic binning, comparative biology and taxonomic classification.</title>
        <authorList>
            <person name="Goeker M."/>
        </authorList>
    </citation>
    <scope>NUCLEOTIDE SEQUENCE [LARGE SCALE GENOMIC DNA]</scope>
    <source>
        <strain evidence="3 4">DSM 24830</strain>
    </source>
</reference>
<gene>
    <name evidence="3" type="ORF">EV695_1449</name>
</gene>
<organism evidence="3 4">
    <name type="scientific">Cocleimonas flava</name>
    <dbReference type="NCBI Taxonomy" id="634765"/>
    <lineage>
        <taxon>Bacteria</taxon>
        <taxon>Pseudomonadati</taxon>
        <taxon>Pseudomonadota</taxon>
        <taxon>Gammaproteobacteria</taxon>
        <taxon>Thiotrichales</taxon>
        <taxon>Thiotrichaceae</taxon>
        <taxon>Cocleimonas</taxon>
    </lineage>
</organism>
<dbReference type="PANTHER" id="PTHR10625:SF10">
    <property type="entry name" value="HISTONE DEACETYLASE HDAC1"/>
    <property type="match status" value="1"/>
</dbReference>
<dbReference type="Gene3D" id="3.40.800.20">
    <property type="entry name" value="Histone deacetylase domain"/>
    <property type="match status" value="1"/>
</dbReference>
<dbReference type="InterPro" id="IPR037138">
    <property type="entry name" value="His_deacetylse_dom_sf"/>
</dbReference>
<dbReference type="Proteomes" id="UP000294887">
    <property type="component" value="Unassembled WGS sequence"/>
</dbReference>
<dbReference type="AlphaFoldDB" id="A0A4R1F3E4"/>
<feature type="domain" description="Histone deacetylase" evidence="2">
    <location>
        <begin position="20"/>
        <end position="304"/>
    </location>
</feature>
<dbReference type="GO" id="GO:0004407">
    <property type="term" value="F:histone deacetylase activity"/>
    <property type="evidence" value="ECO:0007669"/>
    <property type="project" value="TreeGrafter"/>
</dbReference>
<dbReference type="CDD" id="cd11599">
    <property type="entry name" value="HDAC_classII_2"/>
    <property type="match status" value="1"/>
</dbReference>
<dbReference type="SUPFAM" id="SSF52768">
    <property type="entry name" value="Arginase/deacetylase"/>
    <property type="match status" value="1"/>
</dbReference>
<dbReference type="Pfam" id="PF00850">
    <property type="entry name" value="Hist_deacetyl"/>
    <property type="match status" value="1"/>
</dbReference>
<dbReference type="EMBL" id="SMFQ01000003">
    <property type="protein sequence ID" value="TCJ86949.1"/>
    <property type="molecule type" value="Genomic_DNA"/>
</dbReference>
<protein>
    <submittedName>
        <fullName evidence="3">Acetoin utilization deacetylase AcuC-like enzyme</fullName>
    </submittedName>
</protein>
<dbReference type="RefSeq" id="WP_131905273.1">
    <property type="nucleotide sequence ID" value="NZ_BAAAFU010000004.1"/>
</dbReference>
<dbReference type="InterPro" id="IPR023696">
    <property type="entry name" value="Ureohydrolase_dom_sf"/>
</dbReference>
<dbReference type="InterPro" id="IPR000286">
    <property type="entry name" value="HDACs"/>
</dbReference>
<evidence type="ECO:0000313" key="4">
    <source>
        <dbReference type="Proteomes" id="UP000294887"/>
    </source>
</evidence>
<evidence type="ECO:0000256" key="1">
    <source>
        <dbReference type="ARBA" id="ARBA00005947"/>
    </source>
</evidence>
<dbReference type="GO" id="GO:0040029">
    <property type="term" value="P:epigenetic regulation of gene expression"/>
    <property type="evidence" value="ECO:0007669"/>
    <property type="project" value="TreeGrafter"/>
</dbReference>
<name>A0A4R1F3E4_9GAMM</name>
<accession>A0A4R1F3E4</accession>